<evidence type="ECO:0000256" key="3">
    <source>
        <dbReference type="ARBA" id="ARBA00034483"/>
    </source>
</evidence>
<dbReference type="Pfam" id="PF14559">
    <property type="entry name" value="TPR_19"/>
    <property type="match status" value="1"/>
</dbReference>
<dbReference type="PANTHER" id="PTHR14017">
    <property type="entry name" value="LYSINE-SPECIFIC DEMETHYLASE"/>
    <property type="match status" value="1"/>
</dbReference>
<dbReference type="GO" id="GO:0010468">
    <property type="term" value="P:regulation of gene expression"/>
    <property type="evidence" value="ECO:0007669"/>
    <property type="project" value="TreeGrafter"/>
</dbReference>
<dbReference type="InterPro" id="IPR051630">
    <property type="entry name" value="Corepressor-Demethylase"/>
</dbReference>
<evidence type="ECO:0000256" key="2">
    <source>
        <dbReference type="ARBA" id="ARBA00023242"/>
    </source>
</evidence>
<dbReference type="GO" id="GO:0000978">
    <property type="term" value="F:RNA polymerase II cis-regulatory region sequence-specific DNA binding"/>
    <property type="evidence" value="ECO:0007669"/>
    <property type="project" value="TreeGrafter"/>
</dbReference>
<feature type="region of interest" description="Disordered" evidence="6">
    <location>
        <begin position="1"/>
        <end position="36"/>
    </location>
</feature>
<dbReference type="GO" id="GO:0007507">
    <property type="term" value="P:heart development"/>
    <property type="evidence" value="ECO:0007669"/>
    <property type="project" value="TreeGrafter"/>
</dbReference>
<dbReference type="AlphaFoldDB" id="A0A9Q1E895"/>
<dbReference type="InterPro" id="IPR011990">
    <property type="entry name" value="TPR-like_helical_dom_sf"/>
</dbReference>
<dbReference type="OrthoDB" id="418911at2759"/>
<comment type="similarity">
    <text evidence="3">Belongs to the UTX family.</text>
</comment>
<evidence type="ECO:0000313" key="8">
    <source>
        <dbReference type="Proteomes" id="UP001152622"/>
    </source>
</evidence>
<name>A0A9Q1E895_SYNKA</name>
<comment type="caution">
    <text evidence="7">The sequence shown here is derived from an EMBL/GenBank/DDBJ whole genome shotgun (WGS) entry which is preliminary data.</text>
</comment>
<proteinExistence type="inferred from homology"/>
<accession>A0A9Q1E895</accession>
<dbReference type="Proteomes" id="UP001152622">
    <property type="component" value="Chromosome 22"/>
</dbReference>
<dbReference type="EC" id="1.14.11.68" evidence="4"/>
<evidence type="ECO:0000313" key="7">
    <source>
        <dbReference type="EMBL" id="KAJ8334046.1"/>
    </source>
</evidence>
<dbReference type="GO" id="GO:0071558">
    <property type="term" value="F:histone H3K27me2/H3K27me3 demethylase activity"/>
    <property type="evidence" value="ECO:0007669"/>
    <property type="project" value="UniProtKB-EC"/>
</dbReference>
<sequence length="171" mass="18505">MEGGAEGRSAGPRFVKSALVPPVPHGGNEAAGDKHSREAWLAARNPGPGKEACLRAVLSTSSNHRRSTRAAKEAYETLLQTESLPSQVKATTLQQLGWMHHTVELLGDKANKDSYAIHCLQQALEADPNSGQSWYFLGRCYSSIGRVQDALHLLQAVLLINQRPAQTRGAL</sequence>
<dbReference type="GO" id="GO:0044666">
    <property type="term" value="C:MLL3/4 complex"/>
    <property type="evidence" value="ECO:0007669"/>
    <property type="project" value="TreeGrafter"/>
</dbReference>
<comment type="subcellular location">
    <subcellularLocation>
        <location evidence="1">Nucleus</location>
    </subcellularLocation>
</comment>
<dbReference type="SUPFAM" id="SSF48452">
    <property type="entry name" value="TPR-like"/>
    <property type="match status" value="1"/>
</dbReference>
<evidence type="ECO:0000256" key="1">
    <source>
        <dbReference type="ARBA" id="ARBA00004123"/>
    </source>
</evidence>
<evidence type="ECO:0000256" key="4">
    <source>
        <dbReference type="ARBA" id="ARBA00034525"/>
    </source>
</evidence>
<gene>
    <name evidence="7" type="ORF">SKAU_G00413650</name>
</gene>
<organism evidence="7 8">
    <name type="scientific">Synaphobranchus kaupii</name>
    <name type="common">Kaup's arrowtooth eel</name>
    <dbReference type="NCBI Taxonomy" id="118154"/>
    <lineage>
        <taxon>Eukaryota</taxon>
        <taxon>Metazoa</taxon>
        <taxon>Chordata</taxon>
        <taxon>Craniata</taxon>
        <taxon>Vertebrata</taxon>
        <taxon>Euteleostomi</taxon>
        <taxon>Actinopterygii</taxon>
        <taxon>Neopterygii</taxon>
        <taxon>Teleostei</taxon>
        <taxon>Anguilliformes</taxon>
        <taxon>Synaphobranchidae</taxon>
        <taxon>Synaphobranchus</taxon>
    </lineage>
</organism>
<evidence type="ECO:0000256" key="5">
    <source>
        <dbReference type="ARBA" id="ARBA00048695"/>
    </source>
</evidence>
<dbReference type="PANTHER" id="PTHR14017:SF9">
    <property type="entry name" value="LYSINE-SPECIFIC DEMETHYLASE 6A"/>
    <property type="match status" value="1"/>
</dbReference>
<dbReference type="EMBL" id="JAINUF010000022">
    <property type="protein sequence ID" value="KAJ8334046.1"/>
    <property type="molecule type" value="Genomic_DNA"/>
</dbReference>
<dbReference type="GO" id="GO:0031490">
    <property type="term" value="F:chromatin DNA binding"/>
    <property type="evidence" value="ECO:0007669"/>
    <property type="project" value="TreeGrafter"/>
</dbReference>
<protein>
    <recommendedName>
        <fullName evidence="4">[histone H3]-trimethyl-L-lysine(27) demethylase</fullName>
        <ecNumber evidence="4">1.14.11.68</ecNumber>
    </recommendedName>
</protein>
<keyword evidence="2" id="KW-0539">Nucleus</keyword>
<comment type="catalytic activity">
    <reaction evidence="5">
        <text>N(6),N(6),N(6)-trimethyl-L-lysyl(27)-[histone H3] + 2 2-oxoglutarate + 2 O2 = N(6)-methyl-L-lysyl(27)-[histone H3] + 2 formaldehyde + 2 succinate + 2 CO2</text>
        <dbReference type="Rhea" id="RHEA:60224"/>
        <dbReference type="Rhea" id="RHEA-COMP:15535"/>
        <dbReference type="Rhea" id="RHEA-COMP:15544"/>
        <dbReference type="ChEBI" id="CHEBI:15379"/>
        <dbReference type="ChEBI" id="CHEBI:16526"/>
        <dbReference type="ChEBI" id="CHEBI:16810"/>
        <dbReference type="ChEBI" id="CHEBI:16842"/>
        <dbReference type="ChEBI" id="CHEBI:30031"/>
        <dbReference type="ChEBI" id="CHEBI:61929"/>
        <dbReference type="ChEBI" id="CHEBI:61961"/>
        <dbReference type="EC" id="1.14.11.68"/>
    </reaction>
</comment>
<reference evidence="7" key="1">
    <citation type="journal article" date="2023" name="Science">
        <title>Genome structures resolve the early diversification of teleost fishes.</title>
        <authorList>
            <person name="Parey E."/>
            <person name="Louis A."/>
            <person name="Montfort J."/>
            <person name="Bouchez O."/>
            <person name="Roques C."/>
            <person name="Iampietro C."/>
            <person name="Lluch J."/>
            <person name="Castinel A."/>
            <person name="Donnadieu C."/>
            <person name="Desvignes T."/>
            <person name="Floi Bucao C."/>
            <person name="Jouanno E."/>
            <person name="Wen M."/>
            <person name="Mejri S."/>
            <person name="Dirks R."/>
            <person name="Jansen H."/>
            <person name="Henkel C."/>
            <person name="Chen W.J."/>
            <person name="Zahm M."/>
            <person name="Cabau C."/>
            <person name="Klopp C."/>
            <person name="Thompson A.W."/>
            <person name="Robinson-Rechavi M."/>
            <person name="Braasch I."/>
            <person name="Lecointre G."/>
            <person name="Bobe J."/>
            <person name="Postlethwait J.H."/>
            <person name="Berthelot C."/>
            <person name="Roest Crollius H."/>
            <person name="Guiguen Y."/>
        </authorList>
    </citation>
    <scope>NUCLEOTIDE SEQUENCE</scope>
    <source>
        <strain evidence="7">WJC10195</strain>
    </source>
</reference>
<dbReference type="Gene3D" id="1.25.40.10">
    <property type="entry name" value="Tetratricopeptide repeat domain"/>
    <property type="match status" value="1"/>
</dbReference>
<keyword evidence="8" id="KW-1185">Reference proteome</keyword>
<evidence type="ECO:0000256" key="6">
    <source>
        <dbReference type="SAM" id="MobiDB-lite"/>
    </source>
</evidence>